<keyword evidence="4" id="KW-1185">Reference proteome</keyword>
<dbReference type="EMBL" id="JAGYPE010000007">
    <property type="protein sequence ID" value="MBS4186801.1"/>
    <property type="molecule type" value="Genomic_DNA"/>
</dbReference>
<keyword evidence="1" id="KW-1133">Transmembrane helix</keyword>
<proteinExistence type="predicted"/>
<sequence length="121" mass="13851">MTKNKFWQGMLIGAIAGGAISLFDKQTRQIMKEHACKVSGKVSYVVRHPGEMVGKVKETAEKIMDTVEQAGEDISYIMDKVDELRDLTPKVTETIRETKKTFRDDVDTDFVEEIFDEKEFK</sequence>
<comment type="caution">
    <text evidence="2">The sequence shown here is derived from an EMBL/GenBank/DDBJ whole genome shotgun (WGS) entry which is preliminary data.</text>
</comment>
<protein>
    <submittedName>
        <fullName evidence="2">YtxH domain-containing protein</fullName>
    </submittedName>
</protein>
<dbReference type="RefSeq" id="WP_213146571.1">
    <property type="nucleotide sequence ID" value="NZ_JAGYPE020000035.1"/>
</dbReference>
<name>A0A942YCQ7_9BACI</name>
<reference evidence="2" key="1">
    <citation type="submission" date="2021-05" db="EMBL/GenBank/DDBJ databases">
        <title>Novel Bacillus species.</title>
        <authorList>
            <person name="Liu G."/>
        </authorList>
    </citation>
    <scope>NUCLEOTIDE SEQUENCE</scope>
    <source>
        <strain evidence="2 4">FJAT-50051</strain>
    </source>
</reference>
<keyword evidence="1" id="KW-0472">Membrane</keyword>
<dbReference type="Proteomes" id="UP000677265">
    <property type="component" value="Unassembled WGS sequence"/>
</dbReference>
<organism evidence="2">
    <name type="scientific">Neobacillus citreus</name>
    <dbReference type="NCBI Taxonomy" id="2833578"/>
    <lineage>
        <taxon>Bacteria</taxon>
        <taxon>Bacillati</taxon>
        <taxon>Bacillota</taxon>
        <taxon>Bacilli</taxon>
        <taxon>Bacillales</taxon>
        <taxon>Bacillaceae</taxon>
        <taxon>Neobacillus</taxon>
    </lineage>
</organism>
<evidence type="ECO:0000313" key="2">
    <source>
        <dbReference type="EMBL" id="MBS4186801.1"/>
    </source>
</evidence>
<evidence type="ECO:0000313" key="4">
    <source>
        <dbReference type="Proteomes" id="UP000677265"/>
    </source>
</evidence>
<feature type="transmembrane region" description="Helical" evidence="1">
    <location>
        <begin position="6"/>
        <end position="23"/>
    </location>
</feature>
<accession>A0A942YCQ7</accession>
<dbReference type="AlphaFoldDB" id="A0A942YCQ7"/>
<dbReference type="EMBL" id="JAGYPE020000035">
    <property type="protein sequence ID" value="MCH6267369.1"/>
    <property type="molecule type" value="Genomic_DNA"/>
</dbReference>
<evidence type="ECO:0000313" key="3">
    <source>
        <dbReference type="EMBL" id="MCH6267369.1"/>
    </source>
</evidence>
<gene>
    <name evidence="3" type="ORF">KHB02_017755</name>
    <name evidence="2" type="ORF">KHB02_36130</name>
</gene>
<evidence type="ECO:0000256" key="1">
    <source>
        <dbReference type="SAM" id="Phobius"/>
    </source>
</evidence>
<keyword evidence="1" id="KW-0812">Transmembrane</keyword>